<name>A0A1B6LFB3_9HEMI</name>
<dbReference type="SUPFAM" id="SSF100910">
    <property type="entry name" value="Chemosensory protein Csp2"/>
    <property type="match status" value="1"/>
</dbReference>
<dbReference type="InterPro" id="IPR005055">
    <property type="entry name" value="A10/PebIII"/>
</dbReference>
<dbReference type="Gene3D" id="1.10.2080.10">
    <property type="entry name" value="Insect odorant-binding protein A10/Ejaculatory bulb-specific protein 3"/>
    <property type="match status" value="1"/>
</dbReference>
<dbReference type="InterPro" id="IPR036682">
    <property type="entry name" value="OS_D_A10/PebIII_sf"/>
</dbReference>
<feature type="signal peptide" evidence="1">
    <location>
        <begin position="1"/>
        <end position="18"/>
    </location>
</feature>
<keyword evidence="1" id="KW-0732">Signal</keyword>
<gene>
    <name evidence="2" type="ORF">g.7366</name>
</gene>
<dbReference type="EMBL" id="GEBQ01017713">
    <property type="protein sequence ID" value="JAT22264.1"/>
    <property type="molecule type" value="Transcribed_RNA"/>
</dbReference>
<accession>A0A1B6LFB3</accession>
<dbReference type="PANTHER" id="PTHR11257:SF12">
    <property type="entry name" value="EJACULATORY BULB-SPECIFIC PROTEIN 3-RELATED"/>
    <property type="match status" value="1"/>
</dbReference>
<feature type="chain" id="PRO_5008587424" evidence="1">
    <location>
        <begin position="19"/>
        <end position="129"/>
    </location>
</feature>
<proteinExistence type="predicted"/>
<evidence type="ECO:0000256" key="1">
    <source>
        <dbReference type="SAM" id="SignalP"/>
    </source>
</evidence>
<dbReference type="AlphaFoldDB" id="A0A1B6LFB3"/>
<protein>
    <submittedName>
        <fullName evidence="2">Uncharacterized protein</fullName>
    </submittedName>
</protein>
<evidence type="ECO:0000313" key="2">
    <source>
        <dbReference type="EMBL" id="JAT22264.1"/>
    </source>
</evidence>
<dbReference type="Pfam" id="PF03392">
    <property type="entry name" value="OS-D"/>
    <property type="match status" value="1"/>
</dbReference>
<reference evidence="2" key="1">
    <citation type="submission" date="2015-11" db="EMBL/GenBank/DDBJ databases">
        <title>De novo transcriptome assembly of four potential Pierce s Disease insect vectors from Arizona vineyards.</title>
        <authorList>
            <person name="Tassone E.E."/>
        </authorList>
    </citation>
    <scope>NUCLEOTIDE SEQUENCE</scope>
</reference>
<organism evidence="2">
    <name type="scientific">Graphocephala atropunctata</name>
    <dbReference type="NCBI Taxonomy" id="36148"/>
    <lineage>
        <taxon>Eukaryota</taxon>
        <taxon>Metazoa</taxon>
        <taxon>Ecdysozoa</taxon>
        <taxon>Arthropoda</taxon>
        <taxon>Hexapoda</taxon>
        <taxon>Insecta</taxon>
        <taxon>Pterygota</taxon>
        <taxon>Neoptera</taxon>
        <taxon>Paraneoptera</taxon>
        <taxon>Hemiptera</taxon>
        <taxon>Auchenorrhyncha</taxon>
        <taxon>Membracoidea</taxon>
        <taxon>Cicadellidae</taxon>
        <taxon>Cicadellinae</taxon>
        <taxon>Cicadellini</taxon>
        <taxon>Graphocephala</taxon>
    </lineage>
</organism>
<dbReference type="PANTHER" id="PTHR11257">
    <property type="entry name" value="CHEMOSENSORY PROTEIN-RELATED"/>
    <property type="match status" value="1"/>
</dbReference>
<sequence>MSPVLVLGLTCLVASVAASPAGKYTTKFDNIDLDQIINNERLMNSYFNCLMERGHCTPDGEELKRSLPDALKTACSKCSEKQKNGSDKMIRHLVDKKPELFKELETKYDPSGIYRAQYEKDAAKKGIKV</sequence>